<organism evidence="2 3">
    <name type="scientific">Amphimedon queenslandica</name>
    <name type="common">Sponge</name>
    <dbReference type="NCBI Taxonomy" id="400682"/>
    <lineage>
        <taxon>Eukaryota</taxon>
        <taxon>Metazoa</taxon>
        <taxon>Porifera</taxon>
        <taxon>Demospongiae</taxon>
        <taxon>Heteroscleromorpha</taxon>
        <taxon>Haplosclerida</taxon>
        <taxon>Niphatidae</taxon>
        <taxon>Amphimedon</taxon>
    </lineage>
</organism>
<evidence type="ECO:0000313" key="2">
    <source>
        <dbReference type="EnsemblMetazoa" id="XP_019851399.1"/>
    </source>
</evidence>
<dbReference type="InterPro" id="IPR025398">
    <property type="entry name" value="DUF4371"/>
</dbReference>
<dbReference type="EnsemblMetazoa" id="XM_019995840.1">
    <property type="protein sequence ID" value="XP_019851399.1"/>
    <property type="gene ID" value="LOC109581585"/>
</dbReference>
<feature type="domain" description="DUF4371" evidence="1">
    <location>
        <begin position="44"/>
        <end position="192"/>
    </location>
</feature>
<proteinExistence type="predicted"/>
<dbReference type="PANTHER" id="PTHR45749:SF37">
    <property type="entry name" value="OS05G0311600 PROTEIN"/>
    <property type="match status" value="1"/>
</dbReference>
<dbReference type="PANTHER" id="PTHR45749">
    <property type="match status" value="1"/>
</dbReference>
<dbReference type="SUPFAM" id="SSF53098">
    <property type="entry name" value="Ribonuclease H-like"/>
    <property type="match status" value="1"/>
</dbReference>
<reference evidence="2" key="2">
    <citation type="submission" date="2024-06" db="UniProtKB">
        <authorList>
            <consortium name="EnsemblMetazoa"/>
        </authorList>
    </citation>
    <scope>IDENTIFICATION</scope>
</reference>
<dbReference type="AlphaFoldDB" id="A0AAN0J2Y6"/>
<name>A0AAN0J2Y6_AMPQE</name>
<reference evidence="3" key="1">
    <citation type="journal article" date="2010" name="Nature">
        <title>The Amphimedon queenslandica genome and the evolution of animal complexity.</title>
        <authorList>
            <person name="Srivastava M."/>
            <person name="Simakov O."/>
            <person name="Chapman J."/>
            <person name="Fahey B."/>
            <person name="Gauthier M.E."/>
            <person name="Mitros T."/>
            <person name="Richards G.S."/>
            <person name="Conaco C."/>
            <person name="Dacre M."/>
            <person name="Hellsten U."/>
            <person name="Larroux C."/>
            <person name="Putnam N.H."/>
            <person name="Stanke M."/>
            <person name="Adamska M."/>
            <person name="Darling A."/>
            <person name="Degnan S.M."/>
            <person name="Oakley T.H."/>
            <person name="Plachetzki D.C."/>
            <person name="Zhai Y."/>
            <person name="Adamski M."/>
            <person name="Calcino A."/>
            <person name="Cummins S.F."/>
            <person name="Goodstein D.M."/>
            <person name="Harris C."/>
            <person name="Jackson D.J."/>
            <person name="Leys S.P."/>
            <person name="Shu S."/>
            <person name="Woodcroft B.J."/>
            <person name="Vervoort M."/>
            <person name="Kosik K.S."/>
            <person name="Manning G."/>
            <person name="Degnan B.M."/>
            <person name="Rokhsar D.S."/>
        </authorList>
    </citation>
    <scope>NUCLEOTIDE SEQUENCE [LARGE SCALE GENOMIC DNA]</scope>
</reference>
<accession>A0AAN0J2Y6</accession>
<dbReference type="KEGG" id="aqu:109581585"/>
<dbReference type="RefSeq" id="XP_019851399.1">
    <property type="nucleotide sequence ID" value="XM_019995840.1"/>
</dbReference>
<sequence length="398" mass="44690">MGRSFSFPTAYQIVIILEENGISLDAQSPTGEKGVGAICQSRHDDSFINVGNFLSFLKLHSRHIELLQSRMTSGPKNATLHSHDYQNSMLSILAKSVLDYIINEVKEARYFTIMIDETKDISKKEQLTLILRYVLKGVIHERFISYSNCEELNAAALTSYIYDVLTKNGLNIADCVSQCYNGASVISGSLTGVRTRILEDNPKAVYIHCHAHQLNLALVDCCHSLSFASDFLALLESLILLRKQKELKMREIQLVKLSDTRWSSRHASIKAVKTTITAVIAALEQMSDDSGTRAIEARGLFYQVKSFSFLLPLTLFEKIFSTGNLCNLLQSRTINYAAAALSTKASLETLKSETERQQIWDSAVELAENLDVTITPLQIRSRWQRQLPLTQLLHQLLV</sequence>
<dbReference type="GeneID" id="109581585"/>
<evidence type="ECO:0000313" key="3">
    <source>
        <dbReference type="Proteomes" id="UP000007879"/>
    </source>
</evidence>
<dbReference type="Proteomes" id="UP000007879">
    <property type="component" value="Unassembled WGS sequence"/>
</dbReference>
<dbReference type="Pfam" id="PF14291">
    <property type="entry name" value="DUF4371"/>
    <property type="match status" value="1"/>
</dbReference>
<evidence type="ECO:0000259" key="1">
    <source>
        <dbReference type="Pfam" id="PF14291"/>
    </source>
</evidence>
<dbReference type="InterPro" id="IPR012337">
    <property type="entry name" value="RNaseH-like_sf"/>
</dbReference>
<keyword evidence="3" id="KW-1185">Reference proteome</keyword>
<protein>
    <recommendedName>
        <fullName evidence="1">DUF4371 domain-containing protein</fullName>
    </recommendedName>
</protein>